<keyword evidence="5" id="KW-0190">Covalent protein-DNA linkage</keyword>
<dbReference type="RefSeq" id="WP_069709165.1">
    <property type="nucleotide sequence ID" value="NZ_CP017075.1"/>
</dbReference>
<comment type="similarity">
    <text evidence="1 8">Belongs to the SOS response-associated peptidase family.</text>
</comment>
<organism evidence="9 10">
    <name type="scientific">Novosphingobium resinovorum</name>
    <dbReference type="NCBI Taxonomy" id="158500"/>
    <lineage>
        <taxon>Bacteria</taxon>
        <taxon>Pseudomonadati</taxon>
        <taxon>Pseudomonadota</taxon>
        <taxon>Alphaproteobacteria</taxon>
        <taxon>Sphingomonadales</taxon>
        <taxon>Sphingomonadaceae</taxon>
        <taxon>Novosphingobium</taxon>
    </lineage>
</organism>
<evidence type="ECO:0000256" key="1">
    <source>
        <dbReference type="ARBA" id="ARBA00008136"/>
    </source>
</evidence>
<keyword evidence="2 8" id="KW-0645">Protease</keyword>
<dbReference type="Proteomes" id="UP000094626">
    <property type="component" value="Chromosome"/>
</dbReference>
<protein>
    <recommendedName>
        <fullName evidence="8">Abasic site processing protein</fullName>
        <ecNumber evidence="8">3.4.-.-</ecNumber>
    </recommendedName>
</protein>
<dbReference type="GO" id="GO:0003697">
    <property type="term" value="F:single-stranded DNA binding"/>
    <property type="evidence" value="ECO:0007669"/>
    <property type="project" value="InterPro"/>
</dbReference>
<dbReference type="EC" id="3.4.-.-" evidence="8"/>
<dbReference type="InterPro" id="IPR036590">
    <property type="entry name" value="SRAP-like"/>
</dbReference>
<dbReference type="GO" id="GO:0016829">
    <property type="term" value="F:lyase activity"/>
    <property type="evidence" value="ECO:0007669"/>
    <property type="project" value="UniProtKB-KW"/>
</dbReference>
<keyword evidence="6" id="KW-0238">DNA-binding</keyword>
<dbReference type="KEGG" id="nre:BES08_06195"/>
<evidence type="ECO:0000256" key="2">
    <source>
        <dbReference type="ARBA" id="ARBA00022670"/>
    </source>
</evidence>
<dbReference type="GO" id="GO:0008233">
    <property type="term" value="F:peptidase activity"/>
    <property type="evidence" value="ECO:0007669"/>
    <property type="project" value="UniProtKB-KW"/>
</dbReference>
<dbReference type="AlphaFoldDB" id="A0A1D8A8T3"/>
<dbReference type="OrthoDB" id="9782620at2"/>
<sequence length="211" mass="23466">MCNLYRLTTPTSAIAGMFSAQGGPAPNLAEEIYPGYPGLVVTAGQVQAMSWGFPRAQKSARTGLPIKPRTVNNAREDKLATPFWRDSFMNRRCLIPVGAWAEAQGERGRMTRTWYAVPGDEPFAVAGIWRPTSEWGNAYSMVMVDSCEFMGEVHDRMPTILRRQDWNTWLLGTPENAFALCRVWDGELTMDATAEPWAKGRQHAPGSPTLL</sequence>
<name>A0A1D8A8T3_9SPHN</name>
<dbReference type="InterPro" id="IPR003738">
    <property type="entry name" value="SRAP"/>
</dbReference>
<gene>
    <name evidence="9" type="ORF">BES08_06195</name>
</gene>
<evidence type="ECO:0000313" key="10">
    <source>
        <dbReference type="Proteomes" id="UP000094626"/>
    </source>
</evidence>
<reference evidence="10" key="1">
    <citation type="journal article" date="2017" name="J. Biotechnol.">
        <title>Complete genome sequence of Novosphingobium resinovorum SA1, a versatile xenobiotic-degrading bacterium capable of utilizing sulfanilic acid.</title>
        <authorList>
            <person name="Hegedus B."/>
            <person name="Kos P.B."/>
            <person name="Balint B."/>
            <person name="Maroti G."/>
            <person name="Gan H.M."/>
            <person name="Perei K."/>
            <person name="Rakhely G."/>
        </authorList>
    </citation>
    <scope>NUCLEOTIDE SEQUENCE [LARGE SCALE GENOMIC DNA]</scope>
    <source>
        <strain evidence="10">SA1</strain>
    </source>
</reference>
<accession>A0A1D8A8T3</accession>
<evidence type="ECO:0000313" key="9">
    <source>
        <dbReference type="EMBL" id="AOR78523.1"/>
    </source>
</evidence>
<dbReference type="GO" id="GO:0106300">
    <property type="term" value="P:protein-DNA covalent cross-linking repair"/>
    <property type="evidence" value="ECO:0007669"/>
    <property type="project" value="InterPro"/>
</dbReference>
<dbReference type="Gene3D" id="3.90.1680.10">
    <property type="entry name" value="SOS response associated peptidase-like"/>
    <property type="match status" value="1"/>
</dbReference>
<evidence type="ECO:0000256" key="3">
    <source>
        <dbReference type="ARBA" id="ARBA00022763"/>
    </source>
</evidence>
<evidence type="ECO:0000256" key="6">
    <source>
        <dbReference type="ARBA" id="ARBA00023125"/>
    </source>
</evidence>
<dbReference type="PANTHER" id="PTHR13604:SF0">
    <property type="entry name" value="ABASIC SITE PROCESSING PROTEIN HMCES"/>
    <property type="match status" value="1"/>
</dbReference>
<dbReference type="Pfam" id="PF02586">
    <property type="entry name" value="SRAP"/>
    <property type="match status" value="1"/>
</dbReference>
<dbReference type="GO" id="GO:0006508">
    <property type="term" value="P:proteolysis"/>
    <property type="evidence" value="ECO:0007669"/>
    <property type="project" value="UniProtKB-KW"/>
</dbReference>
<evidence type="ECO:0000256" key="7">
    <source>
        <dbReference type="ARBA" id="ARBA00023239"/>
    </source>
</evidence>
<evidence type="ECO:0000256" key="5">
    <source>
        <dbReference type="ARBA" id="ARBA00023124"/>
    </source>
</evidence>
<dbReference type="EMBL" id="CP017075">
    <property type="protein sequence ID" value="AOR78523.1"/>
    <property type="molecule type" value="Genomic_DNA"/>
</dbReference>
<keyword evidence="3" id="KW-0227">DNA damage</keyword>
<evidence type="ECO:0000256" key="4">
    <source>
        <dbReference type="ARBA" id="ARBA00022801"/>
    </source>
</evidence>
<dbReference type="PANTHER" id="PTHR13604">
    <property type="entry name" value="DC12-RELATED"/>
    <property type="match status" value="1"/>
</dbReference>
<keyword evidence="4 8" id="KW-0378">Hydrolase</keyword>
<evidence type="ECO:0000256" key="8">
    <source>
        <dbReference type="RuleBase" id="RU364100"/>
    </source>
</evidence>
<dbReference type="SUPFAM" id="SSF143081">
    <property type="entry name" value="BB1717-like"/>
    <property type="match status" value="1"/>
</dbReference>
<proteinExistence type="inferred from homology"/>
<keyword evidence="10" id="KW-1185">Reference proteome</keyword>
<keyword evidence="7" id="KW-0456">Lyase</keyword>